<feature type="chain" id="PRO_5028905978" description="protein disulfide-isomerase" evidence="9">
    <location>
        <begin position="23"/>
        <end position="403"/>
    </location>
</feature>
<dbReference type="CDD" id="cd02961">
    <property type="entry name" value="PDI_a_family"/>
    <property type="match status" value="1"/>
</dbReference>
<keyword evidence="4 9" id="KW-0732">Signal</keyword>
<keyword evidence="12" id="KW-1185">Reference proteome</keyword>
<dbReference type="EMBL" id="CABFWN010000002">
    <property type="protein sequence ID" value="VUG17170.1"/>
    <property type="molecule type" value="Genomic_DNA"/>
</dbReference>
<organism evidence="11 12">
    <name type="scientific">Dekkera bruxellensis</name>
    <name type="common">Brettanomyces custersii</name>
    <dbReference type="NCBI Taxonomy" id="5007"/>
    <lineage>
        <taxon>Eukaryota</taxon>
        <taxon>Fungi</taxon>
        <taxon>Dikarya</taxon>
        <taxon>Ascomycota</taxon>
        <taxon>Saccharomycotina</taxon>
        <taxon>Pichiomycetes</taxon>
        <taxon>Pichiales</taxon>
        <taxon>Pichiaceae</taxon>
        <taxon>Brettanomyces</taxon>
    </lineage>
</organism>
<dbReference type="InterPro" id="IPR011679">
    <property type="entry name" value="ERp29_C"/>
</dbReference>
<reference evidence="11 12" key="1">
    <citation type="submission" date="2019-07" db="EMBL/GenBank/DDBJ databases">
        <authorList>
            <person name="Friedrich A."/>
            <person name="Schacherer J."/>
        </authorList>
    </citation>
    <scope>NUCLEOTIDE SEQUENCE [LARGE SCALE GENOMIC DNA]</scope>
</reference>
<comment type="catalytic activity">
    <reaction evidence="1">
        <text>Catalyzes the rearrangement of -S-S- bonds in proteins.</text>
        <dbReference type="EC" id="5.3.4.1"/>
    </reaction>
</comment>
<dbReference type="Pfam" id="PF00085">
    <property type="entry name" value="Thioredoxin"/>
    <property type="match status" value="1"/>
</dbReference>
<keyword evidence="5" id="KW-1015">Disulfide bond</keyword>
<dbReference type="Gene3D" id="1.20.1150.12">
    <property type="entry name" value="Endoplasmic reticulum resident protein 29, C-terminal domain"/>
    <property type="match status" value="1"/>
</dbReference>
<evidence type="ECO:0000256" key="2">
    <source>
        <dbReference type="ARBA" id="ARBA00006347"/>
    </source>
</evidence>
<dbReference type="PROSITE" id="PS51352">
    <property type="entry name" value="THIOREDOXIN_2"/>
    <property type="match status" value="1"/>
</dbReference>
<evidence type="ECO:0000256" key="5">
    <source>
        <dbReference type="ARBA" id="ARBA00023157"/>
    </source>
</evidence>
<evidence type="ECO:0000256" key="7">
    <source>
        <dbReference type="ARBA" id="ARBA00023284"/>
    </source>
</evidence>
<accession>A0A7D9CXQ3</accession>
<evidence type="ECO:0000256" key="8">
    <source>
        <dbReference type="SAM" id="MobiDB-lite"/>
    </source>
</evidence>
<name>A0A7D9CXQ3_DEKBR</name>
<sequence length="403" mass="46129">MHFGKGNTILLLLASICTRICAIEVDDETFDDVVLKSGKRTFVDFYASWCVHCKNLRPKWDQLTEKYADREDVQFVEIDADKNKKHAKQYNIVSFPRIMVFNSTGSEHPIGYGGALEFDNLDEFVDDSINPPKKPEELKVMPEPKKADEPKEPTNAIVKLNSTLVDSLIAKPKKNAFILFSDEENESKENKELYKNWEELSIAFAVESNKIVIGIATPELEDNTTSVQEMFNVTQYPTIVCIIRGNVEGAEVYNNSTSVHDLVKFLNAKMNTHRTVDGKLTDDAGIIPALNEYMITYLRADVEKRKSVVKLLVQQMAKVDSLAYRRELKFYSRIITLLLNDPESRYIALEKKRLLTAKREPDFEPEIYDDIQMKLNMINYCEKIMKGTMTGKVVAHTMTKDEL</sequence>
<dbReference type="AlphaFoldDB" id="A0A7D9CXQ3"/>
<dbReference type="InterPro" id="IPR013766">
    <property type="entry name" value="Thioredoxin_domain"/>
</dbReference>
<dbReference type="GO" id="GO:0003756">
    <property type="term" value="F:protein disulfide isomerase activity"/>
    <property type="evidence" value="ECO:0007669"/>
    <property type="project" value="UniProtKB-EC"/>
</dbReference>
<dbReference type="Gene3D" id="3.40.30.10">
    <property type="entry name" value="Glutaredoxin"/>
    <property type="match status" value="2"/>
</dbReference>
<evidence type="ECO:0000256" key="1">
    <source>
        <dbReference type="ARBA" id="ARBA00001182"/>
    </source>
</evidence>
<dbReference type="EC" id="5.3.4.1" evidence="3"/>
<proteinExistence type="inferred from homology"/>
<gene>
    <name evidence="11" type="ORF">DEBR0S2_00320G</name>
</gene>
<evidence type="ECO:0000256" key="6">
    <source>
        <dbReference type="ARBA" id="ARBA00023235"/>
    </source>
</evidence>
<evidence type="ECO:0000256" key="4">
    <source>
        <dbReference type="ARBA" id="ARBA00022729"/>
    </source>
</evidence>
<dbReference type="PROSITE" id="PS00194">
    <property type="entry name" value="THIOREDOXIN_1"/>
    <property type="match status" value="1"/>
</dbReference>
<dbReference type="Pfam" id="PF07749">
    <property type="entry name" value="ERp29"/>
    <property type="match status" value="1"/>
</dbReference>
<keyword evidence="7" id="KW-0676">Redox-active center</keyword>
<dbReference type="Proteomes" id="UP000478008">
    <property type="component" value="Unassembled WGS sequence"/>
</dbReference>
<keyword evidence="6" id="KW-0413">Isomerase</keyword>
<dbReference type="InterPro" id="IPR036249">
    <property type="entry name" value="Thioredoxin-like_sf"/>
</dbReference>
<dbReference type="PANTHER" id="PTHR45672:SF3">
    <property type="entry name" value="THIOREDOXIN DOMAIN-CONTAINING PROTEIN 5"/>
    <property type="match status" value="1"/>
</dbReference>
<feature type="region of interest" description="Disordered" evidence="8">
    <location>
        <begin position="131"/>
        <end position="151"/>
    </location>
</feature>
<dbReference type="InterPro" id="IPR051063">
    <property type="entry name" value="PDI"/>
</dbReference>
<evidence type="ECO:0000256" key="3">
    <source>
        <dbReference type="ARBA" id="ARBA00012723"/>
    </source>
</evidence>
<evidence type="ECO:0000313" key="12">
    <source>
        <dbReference type="Proteomes" id="UP000478008"/>
    </source>
</evidence>
<dbReference type="InterPro" id="IPR036356">
    <property type="entry name" value="ERp29_C_sf"/>
</dbReference>
<feature type="compositionally biased region" description="Basic and acidic residues" evidence="8">
    <location>
        <begin position="133"/>
        <end position="151"/>
    </location>
</feature>
<dbReference type="PANTHER" id="PTHR45672">
    <property type="entry name" value="PROTEIN DISULFIDE-ISOMERASE C17H9.14C-RELATED"/>
    <property type="match status" value="1"/>
</dbReference>
<dbReference type="InterPro" id="IPR017937">
    <property type="entry name" value="Thioredoxin_CS"/>
</dbReference>
<dbReference type="GO" id="GO:0005783">
    <property type="term" value="C:endoplasmic reticulum"/>
    <property type="evidence" value="ECO:0007669"/>
    <property type="project" value="InterPro"/>
</dbReference>
<feature type="domain" description="Thioredoxin" evidence="10">
    <location>
        <begin position="11"/>
        <end position="130"/>
    </location>
</feature>
<evidence type="ECO:0000256" key="9">
    <source>
        <dbReference type="SAM" id="SignalP"/>
    </source>
</evidence>
<feature type="signal peptide" evidence="9">
    <location>
        <begin position="1"/>
        <end position="22"/>
    </location>
</feature>
<protein>
    <recommendedName>
        <fullName evidence="3">protein disulfide-isomerase</fullName>
        <ecNumber evidence="3">5.3.4.1</ecNumber>
    </recommendedName>
</protein>
<dbReference type="SUPFAM" id="SSF52833">
    <property type="entry name" value="Thioredoxin-like"/>
    <property type="match status" value="2"/>
</dbReference>
<dbReference type="GO" id="GO:0006457">
    <property type="term" value="P:protein folding"/>
    <property type="evidence" value="ECO:0007669"/>
    <property type="project" value="TreeGrafter"/>
</dbReference>
<evidence type="ECO:0000313" key="11">
    <source>
        <dbReference type="EMBL" id="VUG17170.1"/>
    </source>
</evidence>
<comment type="similarity">
    <text evidence="2">Belongs to the protein disulfide isomerase family.</text>
</comment>
<evidence type="ECO:0000259" key="10">
    <source>
        <dbReference type="PROSITE" id="PS51352"/>
    </source>
</evidence>